<dbReference type="InterPro" id="IPR013424">
    <property type="entry name" value="Ice-binding_C"/>
</dbReference>
<evidence type="ECO:0000313" key="3">
    <source>
        <dbReference type="Proteomes" id="UP000252387"/>
    </source>
</evidence>
<dbReference type="OrthoDB" id="9888410at2"/>
<sequence>MDSDSRESPHGFFKGLNMHKSLLTSLAVGCGALLDLVSFGASALPIHVGLQDAAGSHSWTSPVIGDPHGTVTLTAWEYDNHVWSNAVTSYKSGSAAETGMGVTCNQQPSGSECGELEIGATPWQMLDLNISQLTGWKSLTLYLGSVNAASLGGDETGYLLGATCTVGGSCTPIVLDSCTGFGNWPGHAAQCMLNFTAADLLGQSITDIWVASSTTDQSGTDNGNILLGSDFVLNTVPEPKALGIFGLGLLLIGVFVGLRRRRAG</sequence>
<name>A0A368KK04_9GAMM</name>
<keyword evidence="1" id="KW-0472">Membrane</keyword>
<feature type="transmembrane region" description="Helical" evidence="1">
    <location>
        <begin position="241"/>
        <end position="258"/>
    </location>
</feature>
<keyword evidence="1" id="KW-1133">Transmembrane helix</keyword>
<keyword evidence="1" id="KW-0812">Transmembrane</keyword>
<reference evidence="2 3" key="1">
    <citation type="submission" date="2018-05" db="EMBL/GenBank/DDBJ databases">
        <title>Draft genome sequence of Rhodanobacter denitrificans Yn1 isolated from gold copper mine.</title>
        <authorList>
            <person name="Yang N."/>
            <person name="Mazhar H.S."/>
            <person name="Rensing C."/>
        </authorList>
    </citation>
    <scope>NUCLEOTIDE SEQUENCE [LARGE SCALE GENOMIC DNA]</scope>
    <source>
        <strain evidence="2 3">Yn1</strain>
    </source>
</reference>
<gene>
    <name evidence="2" type="ORF">DEO45_04580</name>
</gene>
<evidence type="ECO:0000256" key="1">
    <source>
        <dbReference type="SAM" id="Phobius"/>
    </source>
</evidence>
<dbReference type="Proteomes" id="UP000252387">
    <property type="component" value="Unassembled WGS sequence"/>
</dbReference>
<keyword evidence="3" id="KW-1185">Reference proteome</keyword>
<dbReference type="NCBIfam" id="TIGR02595">
    <property type="entry name" value="PEP_CTERM"/>
    <property type="match status" value="1"/>
</dbReference>
<organism evidence="2 3">
    <name type="scientific">Rhodanobacter denitrificans</name>
    <dbReference type="NCBI Taxonomy" id="666685"/>
    <lineage>
        <taxon>Bacteria</taxon>
        <taxon>Pseudomonadati</taxon>
        <taxon>Pseudomonadota</taxon>
        <taxon>Gammaproteobacteria</taxon>
        <taxon>Lysobacterales</taxon>
        <taxon>Rhodanobacteraceae</taxon>
        <taxon>Rhodanobacter</taxon>
    </lineage>
</organism>
<evidence type="ECO:0000313" key="2">
    <source>
        <dbReference type="EMBL" id="RCS31023.1"/>
    </source>
</evidence>
<comment type="caution">
    <text evidence="2">The sequence shown here is derived from an EMBL/GenBank/DDBJ whole genome shotgun (WGS) entry which is preliminary data.</text>
</comment>
<dbReference type="AlphaFoldDB" id="A0A368KK04"/>
<accession>A0A368KK04</accession>
<proteinExistence type="predicted"/>
<dbReference type="EMBL" id="QFWQ01000003">
    <property type="protein sequence ID" value="RCS31023.1"/>
    <property type="molecule type" value="Genomic_DNA"/>
</dbReference>
<protein>
    <submittedName>
        <fullName evidence="2">PEP-CTERM sorting domain-containing protein</fullName>
    </submittedName>
</protein>